<dbReference type="SMART" id="SM00360">
    <property type="entry name" value="RRM"/>
    <property type="match status" value="2"/>
</dbReference>
<feature type="compositionally biased region" description="Polar residues" evidence="3">
    <location>
        <begin position="265"/>
        <end position="276"/>
    </location>
</feature>
<comment type="caution">
    <text evidence="5">The sequence shown here is derived from an EMBL/GenBank/DDBJ whole genome shotgun (WGS) entry which is preliminary data.</text>
</comment>
<feature type="region of interest" description="Disordered" evidence="3">
    <location>
        <begin position="162"/>
        <end position="199"/>
    </location>
</feature>
<proteinExistence type="predicted"/>
<evidence type="ECO:0000313" key="5">
    <source>
        <dbReference type="EMBL" id="KAI5072802.1"/>
    </source>
</evidence>
<dbReference type="Proteomes" id="UP000886520">
    <property type="component" value="Chromosome 12"/>
</dbReference>
<organism evidence="5 6">
    <name type="scientific">Adiantum capillus-veneris</name>
    <name type="common">Maidenhair fern</name>
    <dbReference type="NCBI Taxonomy" id="13818"/>
    <lineage>
        <taxon>Eukaryota</taxon>
        <taxon>Viridiplantae</taxon>
        <taxon>Streptophyta</taxon>
        <taxon>Embryophyta</taxon>
        <taxon>Tracheophyta</taxon>
        <taxon>Polypodiopsida</taxon>
        <taxon>Polypodiidae</taxon>
        <taxon>Polypodiales</taxon>
        <taxon>Pteridineae</taxon>
        <taxon>Pteridaceae</taxon>
        <taxon>Vittarioideae</taxon>
        <taxon>Adiantum</taxon>
    </lineage>
</organism>
<evidence type="ECO:0000259" key="4">
    <source>
        <dbReference type="PROSITE" id="PS50102"/>
    </source>
</evidence>
<accession>A0A9D4ZG52</accession>
<feature type="domain" description="RRM" evidence="4">
    <location>
        <begin position="82"/>
        <end position="161"/>
    </location>
</feature>
<evidence type="ECO:0000256" key="2">
    <source>
        <dbReference type="PROSITE-ProRule" id="PRU00176"/>
    </source>
</evidence>
<dbReference type="EMBL" id="JABFUD020000012">
    <property type="protein sequence ID" value="KAI5072802.1"/>
    <property type="molecule type" value="Genomic_DNA"/>
</dbReference>
<feature type="compositionally biased region" description="Low complexity" evidence="3">
    <location>
        <begin position="235"/>
        <end position="256"/>
    </location>
</feature>
<keyword evidence="1 2" id="KW-0694">RNA-binding</keyword>
<feature type="compositionally biased region" description="Polar residues" evidence="3">
    <location>
        <begin position="222"/>
        <end position="234"/>
    </location>
</feature>
<evidence type="ECO:0000256" key="3">
    <source>
        <dbReference type="SAM" id="MobiDB-lite"/>
    </source>
</evidence>
<dbReference type="AlphaFoldDB" id="A0A9D4ZG52"/>
<dbReference type="PROSITE" id="PS50102">
    <property type="entry name" value="RRM"/>
    <property type="match status" value="2"/>
</dbReference>
<dbReference type="InterPro" id="IPR000504">
    <property type="entry name" value="RRM_dom"/>
</dbReference>
<dbReference type="OrthoDB" id="1985266at2759"/>
<dbReference type="InterPro" id="IPR012677">
    <property type="entry name" value="Nucleotide-bd_a/b_plait_sf"/>
</dbReference>
<dbReference type="PANTHER" id="PTHR48025:SF1">
    <property type="entry name" value="RRM DOMAIN-CONTAINING PROTEIN"/>
    <property type="match status" value="1"/>
</dbReference>
<dbReference type="CDD" id="cd12254">
    <property type="entry name" value="RRM_hnRNPH_ESRPs_RBM12_like"/>
    <property type="match status" value="1"/>
</dbReference>
<name>A0A9D4ZG52_ADICA</name>
<keyword evidence="6" id="KW-1185">Reference proteome</keyword>
<dbReference type="Pfam" id="PF00076">
    <property type="entry name" value="RRM_1"/>
    <property type="match status" value="2"/>
</dbReference>
<feature type="region of interest" description="Disordered" evidence="3">
    <location>
        <begin position="357"/>
        <end position="386"/>
    </location>
</feature>
<dbReference type="InterPro" id="IPR050502">
    <property type="entry name" value="Euk_RNA-bind_prot"/>
</dbReference>
<dbReference type="GO" id="GO:0003729">
    <property type="term" value="F:mRNA binding"/>
    <property type="evidence" value="ECO:0007669"/>
    <property type="project" value="TreeGrafter"/>
</dbReference>
<dbReference type="SUPFAM" id="SSF54928">
    <property type="entry name" value="RNA-binding domain, RBD"/>
    <property type="match status" value="2"/>
</dbReference>
<dbReference type="InterPro" id="IPR035979">
    <property type="entry name" value="RBD_domain_sf"/>
</dbReference>
<dbReference type="PANTHER" id="PTHR48025">
    <property type="entry name" value="OS02G0815200 PROTEIN"/>
    <property type="match status" value="1"/>
</dbReference>
<reference evidence="5" key="1">
    <citation type="submission" date="2021-01" db="EMBL/GenBank/DDBJ databases">
        <title>Adiantum capillus-veneris genome.</title>
        <authorList>
            <person name="Fang Y."/>
            <person name="Liao Q."/>
        </authorList>
    </citation>
    <scope>NUCLEOTIDE SEQUENCE</scope>
    <source>
        <strain evidence="5">H3</strain>
        <tissue evidence="5">Leaf</tissue>
    </source>
</reference>
<feature type="compositionally biased region" description="Low complexity" evidence="3">
    <location>
        <begin position="174"/>
        <end position="199"/>
    </location>
</feature>
<evidence type="ECO:0000256" key="1">
    <source>
        <dbReference type="ARBA" id="ARBA00022884"/>
    </source>
</evidence>
<gene>
    <name evidence="5" type="ORF">GOP47_0012908</name>
</gene>
<feature type="domain" description="RRM" evidence="4">
    <location>
        <begin position="427"/>
        <end position="505"/>
    </location>
</feature>
<feature type="region of interest" description="Disordered" evidence="3">
    <location>
        <begin position="222"/>
        <end position="284"/>
    </location>
</feature>
<evidence type="ECO:0000313" key="6">
    <source>
        <dbReference type="Proteomes" id="UP000886520"/>
    </source>
</evidence>
<protein>
    <recommendedName>
        <fullName evidence="4">RRM domain-containing protein</fullName>
    </recommendedName>
</protein>
<dbReference type="Gene3D" id="3.30.70.330">
    <property type="match status" value="2"/>
</dbReference>
<sequence length="505" mass="53784">MATARPRVVSMELAIPCRPSSSVLLLHHVSPGLRTIERSAARLTTTILCSATPRPCVNVASIHALDPDFYNIPYVDGVPVGKRLKLWNLPPNCKHSELLEWFSGVNVVIESLELINDPALNAHGIGGFVEFATKQDACIAIVRLDGYKFRGHYIRMDFAERRPRPNYGSRRSRPNQNNSSRGSSMISSRMSARDMASSNVAMPSSIAQSTARYDASVSSIRASSELGSSPNMGPQSSSCSDQDVSASITSTIQASSDLGSIQKMGPQSSSPSSEGIQQHPAYGNAQCSPDYGTVLASTCDFVATNGHGSNSSNLSFSDSQVPTSSLNAKALTGPGNAAEAPNNVVAKQAMSGVEDKRPAGAVSGIGQTVPPSPYTSDGMLDHRNVDPSDDQFYGYGALEQAMVEPWSNKISFRSGPMYGSPKPPSFGRLLVGNMDMSVDDATLQQLFSKFGTVLEAKVLRDPESGRSRGLGIVAMSSAQEVKAAFEALDGWCVENRPLKVDAVAL</sequence>